<dbReference type="PATRIC" id="fig|742725.3.peg.1602"/>
<keyword evidence="2" id="KW-1185">Reference proteome</keyword>
<name>G5HA48_9BACT</name>
<dbReference type="eggNOG" id="COG3467">
    <property type="taxonomic scope" value="Bacteria"/>
</dbReference>
<reference evidence="1 2" key="1">
    <citation type="submission" date="2011-08" db="EMBL/GenBank/DDBJ databases">
        <title>The Genome Sequence of Alistipes indistinctus YIT 12060.</title>
        <authorList>
            <consortium name="The Broad Institute Genome Sequencing Platform"/>
            <person name="Earl A."/>
            <person name="Ward D."/>
            <person name="Feldgarden M."/>
            <person name="Gevers D."/>
            <person name="Morotomi M."/>
            <person name="Young S.K."/>
            <person name="Zeng Q."/>
            <person name="Gargeya S."/>
            <person name="Fitzgerald M."/>
            <person name="Haas B."/>
            <person name="Abouelleil A."/>
            <person name="Alvarado L."/>
            <person name="Arachchi H.M."/>
            <person name="Berlin A."/>
            <person name="Brown A."/>
            <person name="Chapman S.B."/>
            <person name="Chen Z."/>
            <person name="Dunbar C."/>
            <person name="Freedman E."/>
            <person name="Gearin G."/>
            <person name="Gellesch M."/>
            <person name="Goldberg J."/>
            <person name="Griggs A."/>
            <person name="Gujja S."/>
            <person name="Heiman D."/>
            <person name="Howarth C."/>
            <person name="Larson L."/>
            <person name="Lui A."/>
            <person name="MacDonald P.J.P."/>
            <person name="Montmayeur A."/>
            <person name="Murphy C."/>
            <person name="Neiman D."/>
            <person name="Pearson M."/>
            <person name="Priest M."/>
            <person name="Roberts A."/>
            <person name="Saif S."/>
            <person name="Shea T."/>
            <person name="Shenoy N."/>
            <person name="Sisk P."/>
            <person name="Stolte C."/>
            <person name="Sykes S."/>
            <person name="Wortman J."/>
            <person name="Nusbaum C."/>
            <person name="Birren B."/>
        </authorList>
    </citation>
    <scope>NUCLEOTIDE SEQUENCE [LARGE SCALE GENOMIC DNA]</scope>
    <source>
        <strain evidence="1 2">YIT 12060</strain>
    </source>
</reference>
<dbReference type="Gene3D" id="2.30.110.10">
    <property type="entry name" value="Electron Transport, Fmn-binding Protein, Chain A"/>
    <property type="match status" value="1"/>
</dbReference>
<organism evidence="1 2">
    <name type="scientific">Alistipes indistinctus YIT 12060</name>
    <dbReference type="NCBI Taxonomy" id="742725"/>
    <lineage>
        <taxon>Bacteria</taxon>
        <taxon>Pseudomonadati</taxon>
        <taxon>Bacteroidota</taxon>
        <taxon>Bacteroidia</taxon>
        <taxon>Bacteroidales</taxon>
        <taxon>Rikenellaceae</taxon>
        <taxon>Alistipes</taxon>
    </lineage>
</organism>
<dbReference type="PANTHER" id="PTHR34071">
    <property type="entry name" value="5-NITROIMIDAZOLE ANTIBIOTICS RESISTANCE PROTEIN, NIMA-FAMILY-RELATED PROTEIN-RELATED"/>
    <property type="match status" value="1"/>
</dbReference>
<dbReference type="HOGENOM" id="CLU_067890_2_2_10"/>
<dbReference type="PANTHER" id="PTHR34071:SF2">
    <property type="entry name" value="FLAVIN-NUCLEOTIDE-BINDING PROTEIN"/>
    <property type="match status" value="1"/>
</dbReference>
<dbReference type="InterPro" id="IPR024747">
    <property type="entry name" value="Pyridox_Oxase-rel"/>
</dbReference>
<dbReference type="Proteomes" id="UP000006008">
    <property type="component" value="Unassembled WGS sequence"/>
</dbReference>
<dbReference type="STRING" id="742725.HMPREF9450_01513"/>
<dbReference type="Pfam" id="PF12900">
    <property type="entry name" value="Pyridox_ox_2"/>
    <property type="match status" value="1"/>
</dbReference>
<evidence type="ECO:0008006" key="3">
    <source>
        <dbReference type="Google" id="ProtNLM"/>
    </source>
</evidence>
<dbReference type="EMBL" id="ADLD01000013">
    <property type="protein sequence ID" value="EHB91464.1"/>
    <property type="molecule type" value="Genomic_DNA"/>
</dbReference>
<sequence length="187" mass="21338">MIDPCFCGDLLLYLAKIGIMEKFRAIRRKDRVWDEAAARELLDRGEYGFLAMCGVGGYGYGLPMSYVADGDRIYFHCAPEGEKLDAIRENDRVSFCVVDRTRVIPRQFSTAYESVHLFGRIVVVGADEERLHALRLLIRKYSPEYAEIGEKYIAASFRRTVVLRLDIEHLAGKCKRIPPDAGMRPLE</sequence>
<dbReference type="InterPro" id="IPR012349">
    <property type="entry name" value="Split_barrel_FMN-bd"/>
</dbReference>
<evidence type="ECO:0000313" key="2">
    <source>
        <dbReference type="Proteomes" id="UP000006008"/>
    </source>
</evidence>
<accession>G5HA48</accession>
<evidence type="ECO:0000313" key="1">
    <source>
        <dbReference type="EMBL" id="EHB91464.1"/>
    </source>
</evidence>
<protein>
    <recommendedName>
        <fullName evidence="3">Pyridoxamine 5'-phosphate oxidase putative domain-containing protein</fullName>
    </recommendedName>
</protein>
<dbReference type="AlphaFoldDB" id="G5HA48"/>
<dbReference type="SUPFAM" id="SSF50475">
    <property type="entry name" value="FMN-binding split barrel"/>
    <property type="match status" value="1"/>
</dbReference>
<gene>
    <name evidence="1" type="ORF">HMPREF9450_01513</name>
</gene>
<comment type="caution">
    <text evidence="1">The sequence shown here is derived from an EMBL/GenBank/DDBJ whole genome shotgun (WGS) entry which is preliminary data.</text>
</comment>
<proteinExistence type="predicted"/>